<evidence type="ECO:0000313" key="1">
    <source>
        <dbReference type="EMBL" id="UXH41578.1"/>
    </source>
</evidence>
<reference evidence="1" key="1">
    <citation type="submission" date="2022-09" db="EMBL/GenBank/DDBJ databases">
        <title>Complete genome sequence of Pseudomonas promysalinigenes strain RL-WG26, a newly isolated PGPR with the potential for plant salinity stress alleviation.</title>
        <authorList>
            <person name="Ren L."/>
            <person name="Wang G."/>
            <person name="Hu H."/>
        </authorList>
    </citation>
    <scope>NUCLEOTIDE SEQUENCE</scope>
    <source>
        <strain evidence="1">RL-WG26</strain>
    </source>
</reference>
<name>A0ABY6AQJ3_9PSED</name>
<gene>
    <name evidence="1" type="ORF">N5C08_08665</name>
</gene>
<evidence type="ECO:0000313" key="2">
    <source>
        <dbReference type="Proteomes" id="UP001064504"/>
    </source>
</evidence>
<sequence length="110" mass="12555">MAVAKDAMRKKFEAWLQDRAESIGEDWSDHDFERSSEDSQCYQDSHIQAGWAAWQEAVREAKEQLASTLVSQLSLVRGRPVEWHEAIEISAIVSGMSDEEKQRLLAFEDA</sequence>
<organism evidence="1 2">
    <name type="scientific">Pseudomonas promysalinigenes</name>
    <dbReference type="NCBI Taxonomy" id="485898"/>
    <lineage>
        <taxon>Bacteria</taxon>
        <taxon>Pseudomonadati</taxon>
        <taxon>Pseudomonadota</taxon>
        <taxon>Gammaproteobacteria</taxon>
        <taxon>Pseudomonadales</taxon>
        <taxon>Pseudomonadaceae</taxon>
        <taxon>Pseudomonas</taxon>
    </lineage>
</organism>
<dbReference type="Proteomes" id="UP001064504">
    <property type="component" value="Chromosome"/>
</dbReference>
<dbReference type="EMBL" id="CP104557">
    <property type="protein sequence ID" value="UXH41578.1"/>
    <property type="molecule type" value="Genomic_DNA"/>
</dbReference>
<protein>
    <submittedName>
        <fullName evidence="1">Uncharacterized protein</fullName>
    </submittedName>
</protein>
<accession>A0ABY6AQJ3</accession>
<proteinExistence type="predicted"/>
<dbReference type="RefSeq" id="WP_261745175.1">
    <property type="nucleotide sequence ID" value="NZ_CP104557.1"/>
</dbReference>
<keyword evidence="2" id="KW-1185">Reference proteome</keyword>